<feature type="domain" description="ADF-H" evidence="3">
    <location>
        <begin position="1"/>
        <end position="105"/>
    </location>
</feature>
<dbReference type="Pfam" id="PF00241">
    <property type="entry name" value="Cofilin_ADF"/>
    <property type="match status" value="1"/>
</dbReference>
<keyword evidence="5" id="KW-1185">Reference proteome</keyword>
<dbReference type="PROSITE" id="PS51263">
    <property type="entry name" value="ADF_H"/>
    <property type="match status" value="1"/>
</dbReference>
<protein>
    <submittedName>
        <fullName evidence="6">ADF-H domain-containing protein</fullName>
    </submittedName>
</protein>
<dbReference type="SMART" id="SM00102">
    <property type="entry name" value="ADF"/>
    <property type="match status" value="1"/>
</dbReference>
<dbReference type="WBParaSite" id="EVEC_0000565101-mRNA-1">
    <property type="protein sequence ID" value="EVEC_0000565101-mRNA-1"/>
    <property type="gene ID" value="EVEC_0000565101"/>
</dbReference>
<dbReference type="GO" id="GO:0003779">
    <property type="term" value="F:actin binding"/>
    <property type="evidence" value="ECO:0007669"/>
    <property type="project" value="InterPro"/>
</dbReference>
<dbReference type="PANTHER" id="PTHR11249">
    <property type="entry name" value="GLIAL FACTOR NATURATION FACTOR"/>
    <property type="match status" value="1"/>
</dbReference>
<evidence type="ECO:0000313" key="5">
    <source>
        <dbReference type="Proteomes" id="UP000274131"/>
    </source>
</evidence>
<dbReference type="GO" id="GO:0034316">
    <property type="term" value="P:negative regulation of Arp2/3 complex-mediated actin nucleation"/>
    <property type="evidence" value="ECO:0007669"/>
    <property type="project" value="TreeGrafter"/>
</dbReference>
<evidence type="ECO:0000259" key="3">
    <source>
        <dbReference type="PROSITE" id="PS51263"/>
    </source>
</evidence>
<reference evidence="4 5" key="2">
    <citation type="submission" date="2018-10" db="EMBL/GenBank/DDBJ databases">
        <authorList>
            <consortium name="Pathogen Informatics"/>
        </authorList>
    </citation>
    <scope>NUCLEOTIDE SEQUENCE [LARGE SCALE GENOMIC DNA]</scope>
</reference>
<sequence>MNLFFVFSFNHQLPLQDCDLDEIRDELPPQQPRYILMSYKLVHPDGRFSFPLCLIYYTPTGSSPEVQMLYAGSRNYLARECQLNKTIELREPEDLTKEYLESFLLIK</sequence>
<dbReference type="AlphaFoldDB" id="A0A0N4V5Y2"/>
<dbReference type="GO" id="GO:0030864">
    <property type="term" value="C:cortical actin cytoskeleton"/>
    <property type="evidence" value="ECO:0007669"/>
    <property type="project" value="TreeGrafter"/>
</dbReference>
<dbReference type="Gene3D" id="3.40.20.10">
    <property type="entry name" value="Severin"/>
    <property type="match status" value="1"/>
</dbReference>
<reference evidence="6" key="1">
    <citation type="submission" date="2017-02" db="UniProtKB">
        <authorList>
            <consortium name="WormBaseParasite"/>
        </authorList>
    </citation>
    <scope>IDENTIFICATION</scope>
</reference>
<dbReference type="InterPro" id="IPR029006">
    <property type="entry name" value="ADF-H/Gelsolin-like_dom_sf"/>
</dbReference>
<dbReference type="STRING" id="51028.A0A0N4V5Y2"/>
<comment type="similarity">
    <text evidence="1 2">Belongs to the actin-binding proteins ADF family. GMF subfamily.</text>
</comment>
<evidence type="ECO:0000256" key="2">
    <source>
        <dbReference type="PIRNR" id="PIRNR001788"/>
    </source>
</evidence>
<proteinExistence type="inferred from homology"/>
<organism evidence="6">
    <name type="scientific">Enterobius vermicularis</name>
    <name type="common">Human pinworm</name>
    <dbReference type="NCBI Taxonomy" id="51028"/>
    <lineage>
        <taxon>Eukaryota</taxon>
        <taxon>Metazoa</taxon>
        <taxon>Ecdysozoa</taxon>
        <taxon>Nematoda</taxon>
        <taxon>Chromadorea</taxon>
        <taxon>Rhabditida</taxon>
        <taxon>Spirurina</taxon>
        <taxon>Oxyuridomorpha</taxon>
        <taxon>Oxyuroidea</taxon>
        <taxon>Oxyuridae</taxon>
        <taxon>Enterobius</taxon>
    </lineage>
</organism>
<accession>A0A0N4V5Y2</accession>
<dbReference type="GO" id="GO:0071846">
    <property type="term" value="P:actin filament debranching"/>
    <property type="evidence" value="ECO:0007669"/>
    <property type="project" value="InterPro"/>
</dbReference>
<dbReference type="Proteomes" id="UP000274131">
    <property type="component" value="Unassembled WGS sequence"/>
</dbReference>
<dbReference type="OrthoDB" id="3919494at2759"/>
<evidence type="ECO:0000313" key="4">
    <source>
        <dbReference type="EMBL" id="VDD90511.1"/>
    </source>
</evidence>
<dbReference type="EMBL" id="UXUI01008106">
    <property type="protein sequence ID" value="VDD90511.1"/>
    <property type="molecule type" value="Genomic_DNA"/>
</dbReference>
<dbReference type="PANTHER" id="PTHR11249:SF2">
    <property type="entry name" value="GLIA MATURATION FACTOR"/>
    <property type="match status" value="1"/>
</dbReference>
<evidence type="ECO:0000313" key="6">
    <source>
        <dbReference type="WBParaSite" id="EVEC_0000565101-mRNA-1"/>
    </source>
</evidence>
<dbReference type="GO" id="GO:0071933">
    <property type="term" value="F:Arp2/3 complex binding"/>
    <property type="evidence" value="ECO:0007669"/>
    <property type="project" value="InterPro"/>
</dbReference>
<evidence type="ECO:0000256" key="1">
    <source>
        <dbReference type="ARBA" id="ARBA00010055"/>
    </source>
</evidence>
<dbReference type="InterPro" id="IPR011171">
    <property type="entry name" value="GMF"/>
</dbReference>
<dbReference type="InterPro" id="IPR002108">
    <property type="entry name" value="ADF-H"/>
</dbReference>
<name>A0A0N4V5Y2_ENTVE</name>
<dbReference type="PIRSF" id="PIRSF001788">
    <property type="entry name" value="GMF-beta"/>
    <property type="match status" value="1"/>
</dbReference>
<dbReference type="SUPFAM" id="SSF55753">
    <property type="entry name" value="Actin depolymerizing proteins"/>
    <property type="match status" value="1"/>
</dbReference>
<gene>
    <name evidence="4" type="ORF">EVEC_LOCUS5262</name>
</gene>